<comment type="function">
    <text evidence="2">Functions as a ribosomal silencing factor. Interacts with ribosomal protein uL14 (rplN), blocking formation of intersubunit bridge B8. Prevents association of the 30S and 50S ribosomal subunits and the formation of functional ribosomes, thus repressing translation.</text>
</comment>
<sequence length="125" mass="14126">MEEKKELVNSEKLADLAVLGMLEKKASDIVVMDLRNVKGAVADFFVISSASSDTQVEAVAKSVDEAIYKGANEDPWHREGTENREWILLDYVNVVAHIMKTERREFFNLEGLWGDAVIKRIQAED</sequence>
<comment type="subunit">
    <text evidence="2">Interacts with ribosomal protein uL14 (rplN).</text>
</comment>
<keyword evidence="2" id="KW-0810">Translation regulation</keyword>
<dbReference type="NCBIfam" id="TIGR00090">
    <property type="entry name" value="rsfS_iojap_ybeB"/>
    <property type="match status" value="1"/>
</dbReference>
<dbReference type="Pfam" id="PF02410">
    <property type="entry name" value="RsfS"/>
    <property type="match status" value="1"/>
</dbReference>
<dbReference type="GO" id="GO:0005737">
    <property type="term" value="C:cytoplasm"/>
    <property type="evidence" value="ECO:0007669"/>
    <property type="project" value="UniProtKB-SubCell"/>
</dbReference>
<organism evidence="3 4">
    <name type="scientific">Fulvitalea axinellae</name>
    <dbReference type="NCBI Taxonomy" id="1182444"/>
    <lineage>
        <taxon>Bacteria</taxon>
        <taxon>Pseudomonadati</taxon>
        <taxon>Bacteroidota</taxon>
        <taxon>Cytophagia</taxon>
        <taxon>Cytophagales</taxon>
        <taxon>Persicobacteraceae</taxon>
        <taxon>Fulvitalea</taxon>
    </lineage>
</organism>
<keyword evidence="2" id="KW-0963">Cytoplasm</keyword>
<reference evidence="3 4" key="1">
    <citation type="submission" date="2021-12" db="EMBL/GenBank/DDBJ databases">
        <title>Genome sequencing of bacteria with rrn-lacking chromosome and rrn-plasmid.</title>
        <authorList>
            <person name="Anda M."/>
            <person name="Iwasaki W."/>
        </authorList>
    </citation>
    <scope>NUCLEOTIDE SEQUENCE [LARGE SCALE GENOMIC DNA]</scope>
    <source>
        <strain evidence="3 4">DSM 100852</strain>
    </source>
</reference>
<name>A0AAU9CGU0_9BACT</name>
<dbReference type="PANTHER" id="PTHR21043">
    <property type="entry name" value="IOJAP SUPERFAMILY ORTHOLOG"/>
    <property type="match status" value="1"/>
</dbReference>
<proteinExistence type="inferred from homology"/>
<dbReference type="InterPro" id="IPR043519">
    <property type="entry name" value="NT_sf"/>
</dbReference>
<evidence type="ECO:0000313" key="3">
    <source>
        <dbReference type="EMBL" id="BDD07981.1"/>
    </source>
</evidence>
<dbReference type="GO" id="GO:0017148">
    <property type="term" value="P:negative regulation of translation"/>
    <property type="evidence" value="ECO:0007669"/>
    <property type="project" value="UniProtKB-UniRule"/>
</dbReference>
<dbReference type="GO" id="GO:0042256">
    <property type="term" value="P:cytosolic ribosome assembly"/>
    <property type="evidence" value="ECO:0007669"/>
    <property type="project" value="UniProtKB-UniRule"/>
</dbReference>
<dbReference type="RefSeq" id="WP_338393273.1">
    <property type="nucleotide sequence ID" value="NZ_AP025314.1"/>
</dbReference>
<dbReference type="GO" id="GO:0043023">
    <property type="term" value="F:ribosomal large subunit binding"/>
    <property type="evidence" value="ECO:0007669"/>
    <property type="project" value="TreeGrafter"/>
</dbReference>
<evidence type="ECO:0000256" key="1">
    <source>
        <dbReference type="ARBA" id="ARBA00010574"/>
    </source>
</evidence>
<accession>A0AAU9CGU0</accession>
<dbReference type="HAMAP" id="MF_01477">
    <property type="entry name" value="Iojap_RsfS"/>
    <property type="match status" value="1"/>
</dbReference>
<gene>
    <name evidence="2 3" type="primary">rsfS</name>
    <name evidence="3" type="ORF">FUAX_04130</name>
</gene>
<dbReference type="PANTHER" id="PTHR21043:SF0">
    <property type="entry name" value="MITOCHONDRIAL ASSEMBLY OF RIBOSOMAL LARGE SUBUNIT PROTEIN 1"/>
    <property type="match status" value="1"/>
</dbReference>
<protein>
    <recommendedName>
        <fullName evidence="2">Ribosomal silencing factor RsfS</fullName>
    </recommendedName>
</protein>
<dbReference type="SUPFAM" id="SSF81301">
    <property type="entry name" value="Nucleotidyltransferase"/>
    <property type="match status" value="1"/>
</dbReference>
<dbReference type="Gene3D" id="3.30.460.10">
    <property type="entry name" value="Beta Polymerase, domain 2"/>
    <property type="match status" value="1"/>
</dbReference>
<dbReference type="GO" id="GO:0090071">
    <property type="term" value="P:negative regulation of ribosome biogenesis"/>
    <property type="evidence" value="ECO:0007669"/>
    <property type="project" value="UniProtKB-UniRule"/>
</dbReference>
<evidence type="ECO:0000313" key="4">
    <source>
        <dbReference type="Proteomes" id="UP001348817"/>
    </source>
</evidence>
<dbReference type="KEGG" id="fax:FUAX_04130"/>
<comment type="similarity">
    <text evidence="1 2">Belongs to the Iojap/RsfS family.</text>
</comment>
<evidence type="ECO:0000256" key="2">
    <source>
        <dbReference type="HAMAP-Rule" id="MF_01477"/>
    </source>
</evidence>
<dbReference type="InterPro" id="IPR004394">
    <property type="entry name" value="Iojap/RsfS/C7orf30"/>
</dbReference>
<keyword evidence="4" id="KW-1185">Reference proteome</keyword>
<dbReference type="EMBL" id="AP025314">
    <property type="protein sequence ID" value="BDD07981.1"/>
    <property type="molecule type" value="Genomic_DNA"/>
</dbReference>
<comment type="subcellular location">
    <subcellularLocation>
        <location evidence="2">Cytoplasm</location>
    </subcellularLocation>
</comment>
<dbReference type="Proteomes" id="UP001348817">
    <property type="component" value="Chromosome"/>
</dbReference>
<keyword evidence="2" id="KW-0678">Repressor</keyword>
<dbReference type="AlphaFoldDB" id="A0AAU9CGU0"/>